<evidence type="ECO:0000313" key="3">
    <source>
        <dbReference type="Proteomes" id="UP001500218"/>
    </source>
</evidence>
<gene>
    <name evidence="2" type="ORF">GCM10009682_41810</name>
</gene>
<sequence length="259" mass="27730">MRFVALGDSITLGMGDPLPGGAWRGWAALLAESLPSPDGFHNLAQSGAMIGDVWRGQVPAAIALRPDVVSIIVGVNDTLRRRFDGDVLREQLGASVRTLVATGAVVLTIRLPDPGLMFGLPGALARPLARRVRAINAAMDDIAARHDTLHFDAAGHEGVYDRRMWSVDRLHPSERGHRLLAGAYHDLMRGAGLALGPRPGPEPRNPAPTRAAQLRWLATKGTGWLVARSTDLVPALTWLAAVETARTLATRALRTTPPT</sequence>
<keyword evidence="3" id="KW-1185">Reference proteome</keyword>
<evidence type="ECO:0000259" key="1">
    <source>
        <dbReference type="Pfam" id="PF13472"/>
    </source>
</evidence>
<dbReference type="EMBL" id="BAAALT010000143">
    <property type="protein sequence ID" value="GAA1816547.1"/>
    <property type="molecule type" value="Genomic_DNA"/>
</dbReference>
<dbReference type="Gene3D" id="3.40.50.1110">
    <property type="entry name" value="SGNH hydrolase"/>
    <property type="match status" value="1"/>
</dbReference>
<protein>
    <submittedName>
        <fullName evidence="2">SGNH/GDSL hydrolase family protein</fullName>
    </submittedName>
</protein>
<dbReference type="InterPro" id="IPR053140">
    <property type="entry name" value="GDSL_Rv0518-like"/>
</dbReference>
<dbReference type="GO" id="GO:0016787">
    <property type="term" value="F:hydrolase activity"/>
    <property type="evidence" value="ECO:0007669"/>
    <property type="project" value="UniProtKB-KW"/>
</dbReference>
<dbReference type="Proteomes" id="UP001500218">
    <property type="component" value="Unassembled WGS sequence"/>
</dbReference>
<dbReference type="SUPFAM" id="SSF52266">
    <property type="entry name" value="SGNH hydrolase"/>
    <property type="match status" value="1"/>
</dbReference>
<proteinExistence type="predicted"/>
<keyword evidence="2" id="KW-0378">Hydrolase</keyword>
<dbReference type="RefSeq" id="WP_344134891.1">
    <property type="nucleotide sequence ID" value="NZ_BAAALT010000143.1"/>
</dbReference>
<dbReference type="PANTHER" id="PTHR43784:SF2">
    <property type="entry name" value="GDSL-LIKE LIPASE_ACYLHYDROLASE, PUTATIVE (AFU_ORTHOLOGUE AFUA_2G00820)-RELATED"/>
    <property type="match status" value="1"/>
</dbReference>
<organism evidence="2 3">
    <name type="scientific">Luedemannella flava</name>
    <dbReference type="NCBI Taxonomy" id="349316"/>
    <lineage>
        <taxon>Bacteria</taxon>
        <taxon>Bacillati</taxon>
        <taxon>Actinomycetota</taxon>
        <taxon>Actinomycetes</taxon>
        <taxon>Micromonosporales</taxon>
        <taxon>Micromonosporaceae</taxon>
        <taxon>Luedemannella</taxon>
    </lineage>
</organism>
<dbReference type="CDD" id="cd01832">
    <property type="entry name" value="SGNH_hydrolase_like_1"/>
    <property type="match status" value="1"/>
</dbReference>
<name>A0ABN2MBE8_9ACTN</name>
<accession>A0ABN2MBE8</accession>
<comment type="caution">
    <text evidence="2">The sequence shown here is derived from an EMBL/GenBank/DDBJ whole genome shotgun (WGS) entry which is preliminary data.</text>
</comment>
<dbReference type="InterPro" id="IPR013830">
    <property type="entry name" value="SGNH_hydro"/>
</dbReference>
<reference evidence="2 3" key="1">
    <citation type="journal article" date="2019" name="Int. J. Syst. Evol. Microbiol.">
        <title>The Global Catalogue of Microorganisms (GCM) 10K type strain sequencing project: providing services to taxonomists for standard genome sequencing and annotation.</title>
        <authorList>
            <consortium name="The Broad Institute Genomics Platform"/>
            <consortium name="The Broad Institute Genome Sequencing Center for Infectious Disease"/>
            <person name="Wu L."/>
            <person name="Ma J."/>
        </authorList>
    </citation>
    <scope>NUCLEOTIDE SEQUENCE [LARGE SCALE GENOMIC DNA]</scope>
    <source>
        <strain evidence="2 3">JCM 13250</strain>
    </source>
</reference>
<dbReference type="Pfam" id="PF13472">
    <property type="entry name" value="Lipase_GDSL_2"/>
    <property type="match status" value="1"/>
</dbReference>
<feature type="domain" description="SGNH hydrolase-type esterase" evidence="1">
    <location>
        <begin position="5"/>
        <end position="179"/>
    </location>
</feature>
<dbReference type="InterPro" id="IPR036514">
    <property type="entry name" value="SGNH_hydro_sf"/>
</dbReference>
<evidence type="ECO:0000313" key="2">
    <source>
        <dbReference type="EMBL" id="GAA1816547.1"/>
    </source>
</evidence>
<dbReference type="PANTHER" id="PTHR43784">
    <property type="entry name" value="GDSL-LIKE LIPASE/ACYLHYDROLASE, PUTATIVE (AFU_ORTHOLOGUE AFUA_2G00820)-RELATED"/>
    <property type="match status" value="1"/>
</dbReference>